<keyword evidence="3" id="KW-1185">Reference proteome</keyword>
<proteinExistence type="predicted"/>
<name>A0AAQ3PFS4_VIGMU</name>
<dbReference type="EMBL" id="CP144700">
    <property type="protein sequence ID" value="WVZ26455.1"/>
    <property type="molecule type" value="Genomic_DNA"/>
</dbReference>
<evidence type="ECO:0000313" key="3">
    <source>
        <dbReference type="Proteomes" id="UP001374535"/>
    </source>
</evidence>
<dbReference type="Proteomes" id="UP001374535">
    <property type="component" value="Chromosome 1"/>
</dbReference>
<protein>
    <recommendedName>
        <fullName evidence="4">Transducin/WD40 repeat-like superfamily protein</fullName>
    </recommendedName>
</protein>
<dbReference type="PANTHER" id="PTHR45296:SF1">
    <property type="entry name" value="TRANSDUCIN_WD40 REPEAT-LIKE SUPERFAMILY PROTEIN"/>
    <property type="match status" value="1"/>
</dbReference>
<dbReference type="InterPro" id="IPR015943">
    <property type="entry name" value="WD40/YVTN_repeat-like_dom_sf"/>
</dbReference>
<accession>A0AAQ3PFS4</accession>
<feature type="compositionally biased region" description="Basic and acidic residues" evidence="1">
    <location>
        <begin position="1"/>
        <end position="11"/>
    </location>
</feature>
<sequence>MASMAEKEVPKLKPKPRRLKGHDDSTTCCISSRERSHLLVTSGDDGRVCWFDLRCPDVPQLVMDVSVEPVSSICFKSVAPFFVHTSFGEGGFYGKKENGIVLTFC</sequence>
<dbReference type="SUPFAM" id="SSF50978">
    <property type="entry name" value="WD40 repeat-like"/>
    <property type="match status" value="1"/>
</dbReference>
<evidence type="ECO:0000313" key="2">
    <source>
        <dbReference type="EMBL" id="WVZ26455.1"/>
    </source>
</evidence>
<organism evidence="2 3">
    <name type="scientific">Vigna mungo</name>
    <name type="common">Black gram</name>
    <name type="synonym">Phaseolus mungo</name>
    <dbReference type="NCBI Taxonomy" id="3915"/>
    <lineage>
        <taxon>Eukaryota</taxon>
        <taxon>Viridiplantae</taxon>
        <taxon>Streptophyta</taxon>
        <taxon>Embryophyta</taxon>
        <taxon>Tracheophyta</taxon>
        <taxon>Spermatophyta</taxon>
        <taxon>Magnoliopsida</taxon>
        <taxon>eudicotyledons</taxon>
        <taxon>Gunneridae</taxon>
        <taxon>Pentapetalae</taxon>
        <taxon>rosids</taxon>
        <taxon>fabids</taxon>
        <taxon>Fabales</taxon>
        <taxon>Fabaceae</taxon>
        <taxon>Papilionoideae</taxon>
        <taxon>50 kb inversion clade</taxon>
        <taxon>NPAAA clade</taxon>
        <taxon>indigoferoid/millettioid clade</taxon>
        <taxon>Phaseoleae</taxon>
        <taxon>Vigna</taxon>
    </lineage>
</organism>
<dbReference type="InterPro" id="IPR036322">
    <property type="entry name" value="WD40_repeat_dom_sf"/>
</dbReference>
<evidence type="ECO:0008006" key="4">
    <source>
        <dbReference type="Google" id="ProtNLM"/>
    </source>
</evidence>
<feature type="region of interest" description="Disordered" evidence="1">
    <location>
        <begin position="1"/>
        <end position="25"/>
    </location>
</feature>
<evidence type="ECO:0000256" key="1">
    <source>
        <dbReference type="SAM" id="MobiDB-lite"/>
    </source>
</evidence>
<dbReference type="Gene3D" id="2.130.10.10">
    <property type="entry name" value="YVTN repeat-like/Quinoprotein amine dehydrogenase"/>
    <property type="match status" value="1"/>
</dbReference>
<gene>
    <name evidence="2" type="ORF">V8G54_004999</name>
</gene>
<dbReference type="AlphaFoldDB" id="A0AAQ3PFS4"/>
<dbReference type="PANTHER" id="PTHR45296">
    <property type="entry name" value="TRANSDUCIN/WD40 REPEAT-LIKE SUPERFAMILY PROTEIN"/>
    <property type="match status" value="1"/>
</dbReference>
<reference evidence="2 3" key="1">
    <citation type="journal article" date="2023" name="Life. Sci Alliance">
        <title>Evolutionary insights into 3D genome organization and epigenetic landscape of Vigna mungo.</title>
        <authorList>
            <person name="Junaid A."/>
            <person name="Singh B."/>
            <person name="Bhatia S."/>
        </authorList>
    </citation>
    <scope>NUCLEOTIDE SEQUENCE [LARGE SCALE GENOMIC DNA]</scope>
    <source>
        <strain evidence="2">Urdbean</strain>
    </source>
</reference>